<dbReference type="GO" id="GO:0005524">
    <property type="term" value="F:ATP binding"/>
    <property type="evidence" value="ECO:0007669"/>
    <property type="project" value="UniProtKB-KW"/>
</dbReference>
<dbReference type="Proteomes" id="UP000058074">
    <property type="component" value="Chromosome"/>
</dbReference>
<evidence type="ECO:0000256" key="1">
    <source>
        <dbReference type="RuleBase" id="RU003651"/>
    </source>
</evidence>
<dbReference type="OrthoDB" id="7438987at2"/>
<name>A0A0N9V2J8_SPHMC</name>
<dbReference type="InterPro" id="IPR050168">
    <property type="entry name" value="AAA_ATPase_domain"/>
</dbReference>
<dbReference type="PATRIC" id="fig|33050.5.peg.4631"/>
<gene>
    <name evidence="4" type="ORF">AN936_22385</name>
</gene>
<feature type="domain" description="AAA+ ATPase" evidence="3">
    <location>
        <begin position="213"/>
        <end position="348"/>
    </location>
</feature>
<comment type="similarity">
    <text evidence="1">Belongs to the AAA ATPase family.</text>
</comment>
<organism evidence="4 5">
    <name type="scientific">Sphingopyxis macrogoltabida</name>
    <name type="common">Sphingomonas macrogoltabidus</name>
    <dbReference type="NCBI Taxonomy" id="33050"/>
    <lineage>
        <taxon>Bacteria</taxon>
        <taxon>Pseudomonadati</taxon>
        <taxon>Pseudomonadota</taxon>
        <taxon>Alphaproteobacteria</taxon>
        <taxon>Sphingomonadales</taxon>
        <taxon>Sphingomonadaceae</taxon>
        <taxon>Sphingopyxis</taxon>
    </lineage>
</organism>
<feature type="region of interest" description="Disordered" evidence="2">
    <location>
        <begin position="639"/>
        <end position="662"/>
    </location>
</feature>
<dbReference type="Gene3D" id="3.40.50.300">
    <property type="entry name" value="P-loop containing nucleotide triphosphate hydrolases"/>
    <property type="match status" value="2"/>
</dbReference>
<dbReference type="InterPro" id="IPR003593">
    <property type="entry name" value="AAA+_ATPase"/>
</dbReference>
<dbReference type="PANTHER" id="PTHR23077">
    <property type="entry name" value="AAA-FAMILY ATPASE"/>
    <property type="match status" value="1"/>
</dbReference>
<protein>
    <recommendedName>
        <fullName evidence="3">AAA+ ATPase domain-containing protein</fullName>
    </recommendedName>
</protein>
<accession>A0A0N9V2J8</accession>
<dbReference type="RefSeq" id="WP_149037751.1">
    <property type="nucleotide sequence ID" value="NZ_CP012700.1"/>
</dbReference>
<dbReference type="PROSITE" id="PS00674">
    <property type="entry name" value="AAA"/>
    <property type="match status" value="1"/>
</dbReference>
<dbReference type="EMBL" id="CP012700">
    <property type="protein sequence ID" value="ALH83002.1"/>
    <property type="molecule type" value="Genomic_DNA"/>
</dbReference>
<dbReference type="SUPFAM" id="SSF52540">
    <property type="entry name" value="P-loop containing nucleoside triphosphate hydrolases"/>
    <property type="match status" value="2"/>
</dbReference>
<feature type="domain" description="AAA+ ATPase" evidence="3">
    <location>
        <begin position="450"/>
        <end position="579"/>
    </location>
</feature>
<dbReference type="PRINTS" id="PR00830">
    <property type="entry name" value="ENDOLAPTASE"/>
</dbReference>
<dbReference type="KEGG" id="smag:AN936_22385"/>
<proteinExistence type="inferred from homology"/>
<dbReference type="InterPro" id="IPR027417">
    <property type="entry name" value="P-loop_NTPase"/>
</dbReference>
<evidence type="ECO:0000256" key="2">
    <source>
        <dbReference type="SAM" id="MobiDB-lite"/>
    </source>
</evidence>
<dbReference type="InterPro" id="IPR003959">
    <property type="entry name" value="ATPase_AAA_core"/>
</dbReference>
<evidence type="ECO:0000313" key="5">
    <source>
        <dbReference type="Proteomes" id="UP000058074"/>
    </source>
</evidence>
<dbReference type="AlphaFoldDB" id="A0A0N9V2J8"/>
<dbReference type="Pfam" id="PF00004">
    <property type="entry name" value="AAA"/>
    <property type="match status" value="2"/>
</dbReference>
<keyword evidence="1" id="KW-0067">ATP-binding</keyword>
<evidence type="ECO:0000313" key="4">
    <source>
        <dbReference type="EMBL" id="ALH83002.1"/>
    </source>
</evidence>
<reference evidence="4 5" key="1">
    <citation type="journal article" date="2015" name="Genome Announc.">
        <title>Complete Genome Sequence of Polypropylene Glycol- and Polyethylene Glycol-Degrading Sphingopyxis macrogoltabida Strain EY-1.</title>
        <authorList>
            <person name="Ohtsubo Y."/>
            <person name="Nagata Y."/>
            <person name="Numata M."/>
            <person name="Tsuchikane K."/>
            <person name="Hosoyama A."/>
            <person name="Yamazoe A."/>
            <person name="Tsuda M."/>
            <person name="Fujita N."/>
            <person name="Kawai F."/>
        </authorList>
    </citation>
    <scope>NUCLEOTIDE SEQUENCE [LARGE SCALE GENOMIC DNA]</scope>
    <source>
        <strain evidence="4 5">EY-1</strain>
    </source>
</reference>
<sequence length="662" mass="71153">MLHDSHWARALARAIATDHPGKTKTGRALLGWARARAAALGFDNKTIARAALLGPPVRPPDARADESLLQANRLADALDLAAEERALLLLVTAMERGPLTRSLAKLVDAEALDMEALVGTLTQLAPHAIRTAEVVRLDLVGRWTSKEGKVEFGLCWSFERLLDARTGQHESLIDGLLGRRQAARHALADFPAQRREADLALALLRGALDGGARGINILIHGPPGTGKTELARTLAAALGEPLHAVGEADSDGDEPTRFDRVAALRLALRTLEKRGRALLLFDEMEDLLGNAQAEQDGRIRNRSGSKLFVNRLLEENVVPVIWTSNAIVDVDPAILRRFSLSIRMDFPGVAHSPAMLARVSAEEAVAVDPALQALAARAPEAASLFRVAARAAGLAGDPASASRFAGSVLGAMHGHDIEPRAPRDFDEGLLTADTDLPALFAELTRAGAPADFSLLLTGAPGTGKTEAVQALARRLGRPLHMKRASDLMSKWVGETEKAIARAFAEARRQGAMLFFDEVDSLLADRQGATASWEVSQVNELLTWMEDHPLPFAAATNHAAKLDPASARRFVFKVEMRALDTPRARRAFVHFFGRPAPAALDRVGGLTLGDFAVVARQARFARARDDGTLVERLRRERAARPAMPQPIGFGSDAPFGGEEAPVA</sequence>
<dbReference type="InterPro" id="IPR003960">
    <property type="entry name" value="ATPase_AAA_CS"/>
</dbReference>
<keyword evidence="1" id="KW-0547">Nucleotide-binding</keyword>
<evidence type="ECO:0000259" key="3">
    <source>
        <dbReference type="SMART" id="SM00382"/>
    </source>
</evidence>
<dbReference type="GO" id="GO:0016887">
    <property type="term" value="F:ATP hydrolysis activity"/>
    <property type="evidence" value="ECO:0007669"/>
    <property type="project" value="InterPro"/>
</dbReference>
<dbReference type="SMART" id="SM00382">
    <property type="entry name" value="AAA"/>
    <property type="match status" value="2"/>
</dbReference>
<dbReference type="CDD" id="cd19481">
    <property type="entry name" value="RecA-like_protease"/>
    <property type="match status" value="1"/>
</dbReference>